<dbReference type="EnsemblPlants" id="OMERI03G09160.1">
    <property type="protein sequence ID" value="OMERI03G09160.1"/>
    <property type="gene ID" value="OMERI03G09160"/>
</dbReference>
<feature type="region of interest" description="Disordered" evidence="1">
    <location>
        <begin position="114"/>
        <end position="136"/>
    </location>
</feature>
<name>A0A0E0CXN9_9ORYZ</name>
<evidence type="ECO:0000313" key="3">
    <source>
        <dbReference type="Proteomes" id="UP000008021"/>
    </source>
</evidence>
<protein>
    <submittedName>
        <fullName evidence="2">Uncharacterized protein</fullName>
    </submittedName>
</protein>
<feature type="compositionally biased region" description="Basic residues" evidence="1">
    <location>
        <begin position="37"/>
        <end position="57"/>
    </location>
</feature>
<sequence>MRKKRGQCDCGEVAASGDQQRRQASECNKGLRSPGGSRRRVSWCGQGRRKATGRRRWTGCGLGGGGDGEDGSPQTLCHADDGKEGTAAPRSMVQARTLQIDLLLKLLDATKELCRPRRPRSIPLDDNNADGRRPAA</sequence>
<dbReference type="Gramene" id="OMERI03G09160.1">
    <property type="protein sequence ID" value="OMERI03G09160.1"/>
    <property type="gene ID" value="OMERI03G09160"/>
</dbReference>
<dbReference type="Proteomes" id="UP000008021">
    <property type="component" value="Chromosome 3"/>
</dbReference>
<keyword evidence="3" id="KW-1185">Reference proteome</keyword>
<dbReference type="HOGENOM" id="CLU_1878730_0_0_1"/>
<reference evidence="2" key="2">
    <citation type="submission" date="2018-05" db="EMBL/GenBank/DDBJ databases">
        <title>OmerRS3 (Oryza meridionalis Reference Sequence Version 3).</title>
        <authorList>
            <person name="Zhang J."/>
            <person name="Kudrna D."/>
            <person name="Lee S."/>
            <person name="Talag J."/>
            <person name="Welchert J."/>
            <person name="Wing R.A."/>
        </authorList>
    </citation>
    <scope>NUCLEOTIDE SEQUENCE [LARGE SCALE GENOMIC DNA]</scope>
    <source>
        <strain evidence="2">cv. OR44</strain>
    </source>
</reference>
<proteinExistence type="predicted"/>
<dbReference type="AlphaFoldDB" id="A0A0E0CXN9"/>
<evidence type="ECO:0000313" key="2">
    <source>
        <dbReference type="EnsemblPlants" id="OMERI03G09160.1"/>
    </source>
</evidence>
<feature type="region of interest" description="Disordered" evidence="1">
    <location>
        <begin position="1"/>
        <end position="88"/>
    </location>
</feature>
<accession>A0A0E0CXN9</accession>
<evidence type="ECO:0000256" key="1">
    <source>
        <dbReference type="SAM" id="MobiDB-lite"/>
    </source>
</evidence>
<organism evidence="2">
    <name type="scientific">Oryza meridionalis</name>
    <dbReference type="NCBI Taxonomy" id="40149"/>
    <lineage>
        <taxon>Eukaryota</taxon>
        <taxon>Viridiplantae</taxon>
        <taxon>Streptophyta</taxon>
        <taxon>Embryophyta</taxon>
        <taxon>Tracheophyta</taxon>
        <taxon>Spermatophyta</taxon>
        <taxon>Magnoliopsida</taxon>
        <taxon>Liliopsida</taxon>
        <taxon>Poales</taxon>
        <taxon>Poaceae</taxon>
        <taxon>BOP clade</taxon>
        <taxon>Oryzoideae</taxon>
        <taxon>Oryzeae</taxon>
        <taxon>Oryzinae</taxon>
        <taxon>Oryza</taxon>
    </lineage>
</organism>
<reference evidence="2" key="1">
    <citation type="submission" date="2015-04" db="UniProtKB">
        <authorList>
            <consortium name="EnsemblPlants"/>
        </authorList>
    </citation>
    <scope>IDENTIFICATION</scope>
</reference>